<comment type="similarity">
    <text evidence="1 4">Belongs to the glycosyl hydrolase 13 family.</text>
</comment>
<dbReference type="SUPFAM" id="SSF51445">
    <property type="entry name" value="(Trans)glycosidases"/>
    <property type="match status" value="1"/>
</dbReference>
<keyword evidence="3 5" id="KW-0326">Glycosidase</keyword>
<dbReference type="CDD" id="cd11316">
    <property type="entry name" value="AmyAc_bac2_AmyA"/>
    <property type="match status" value="1"/>
</dbReference>
<keyword evidence="6" id="KW-0732">Signal</keyword>
<dbReference type="InterPro" id="IPR017853">
    <property type="entry name" value="GH"/>
</dbReference>
<evidence type="ECO:0000256" key="6">
    <source>
        <dbReference type="SAM" id="SignalP"/>
    </source>
</evidence>
<evidence type="ECO:0000256" key="2">
    <source>
        <dbReference type="ARBA" id="ARBA00022801"/>
    </source>
</evidence>
<dbReference type="GO" id="GO:0043169">
    <property type="term" value="F:cation binding"/>
    <property type="evidence" value="ECO:0007669"/>
    <property type="project" value="InterPro"/>
</dbReference>
<dbReference type="Gene3D" id="3.90.400.10">
    <property type="entry name" value="Oligo-1,6-glucosidase, Domain 2"/>
    <property type="match status" value="1"/>
</dbReference>
<feature type="signal peptide" evidence="6">
    <location>
        <begin position="1"/>
        <end position="29"/>
    </location>
</feature>
<dbReference type="EMBL" id="VCIW01000016">
    <property type="protein sequence ID" value="TLS50214.1"/>
    <property type="molecule type" value="Genomic_DNA"/>
</dbReference>
<reference evidence="8 9" key="1">
    <citation type="submission" date="2019-05" db="EMBL/GenBank/DDBJ databases">
        <authorList>
            <person name="Narsing Rao M.P."/>
            <person name="Li W.J."/>
        </authorList>
    </citation>
    <scope>NUCLEOTIDE SEQUENCE [LARGE SCALE GENOMIC DNA]</scope>
    <source>
        <strain evidence="8 9">SYSU_K30003</strain>
    </source>
</reference>
<dbReference type="InterPro" id="IPR006047">
    <property type="entry name" value="GH13_cat_dom"/>
</dbReference>
<evidence type="ECO:0000256" key="5">
    <source>
        <dbReference type="RuleBase" id="RU361134"/>
    </source>
</evidence>
<dbReference type="AlphaFoldDB" id="A0A5R9GAR8"/>
<dbReference type="PROSITE" id="PS51257">
    <property type="entry name" value="PROKAR_LIPOPROTEIN"/>
    <property type="match status" value="1"/>
</dbReference>
<evidence type="ECO:0000256" key="4">
    <source>
        <dbReference type="RuleBase" id="RU003615"/>
    </source>
</evidence>
<evidence type="ECO:0000259" key="7">
    <source>
        <dbReference type="SMART" id="SM00642"/>
    </source>
</evidence>
<dbReference type="RefSeq" id="WP_138196368.1">
    <property type="nucleotide sequence ID" value="NZ_VCIW01000016.1"/>
</dbReference>
<organism evidence="8 9">
    <name type="scientific">Paenibacillus antri</name>
    <dbReference type="NCBI Taxonomy" id="2582848"/>
    <lineage>
        <taxon>Bacteria</taxon>
        <taxon>Bacillati</taxon>
        <taxon>Bacillota</taxon>
        <taxon>Bacilli</taxon>
        <taxon>Bacillales</taxon>
        <taxon>Paenibacillaceae</taxon>
        <taxon>Paenibacillus</taxon>
    </lineage>
</organism>
<dbReference type="GO" id="GO:0009313">
    <property type="term" value="P:oligosaccharide catabolic process"/>
    <property type="evidence" value="ECO:0007669"/>
    <property type="project" value="TreeGrafter"/>
</dbReference>
<evidence type="ECO:0000256" key="1">
    <source>
        <dbReference type="ARBA" id="ARBA00008061"/>
    </source>
</evidence>
<dbReference type="Pfam" id="PF23915">
    <property type="entry name" value="SusG_C"/>
    <property type="match status" value="1"/>
</dbReference>
<dbReference type="InterPro" id="IPR045857">
    <property type="entry name" value="O16G_dom_2"/>
</dbReference>
<dbReference type="GO" id="GO:0004556">
    <property type="term" value="F:alpha-amylase activity"/>
    <property type="evidence" value="ECO:0007669"/>
    <property type="project" value="UniProtKB-UniRule"/>
</dbReference>
<dbReference type="SMART" id="SM00642">
    <property type="entry name" value="Aamy"/>
    <property type="match status" value="1"/>
</dbReference>
<dbReference type="EC" id="3.2.1.1" evidence="5"/>
<dbReference type="Proteomes" id="UP000309676">
    <property type="component" value="Unassembled WGS sequence"/>
</dbReference>
<protein>
    <recommendedName>
        <fullName evidence="5">Alpha-amylase</fullName>
        <ecNumber evidence="5">3.2.1.1</ecNumber>
    </recommendedName>
</protein>
<evidence type="ECO:0000313" key="8">
    <source>
        <dbReference type="EMBL" id="TLS50214.1"/>
    </source>
</evidence>
<keyword evidence="5" id="KW-0119">Carbohydrate metabolism</keyword>
<keyword evidence="9" id="KW-1185">Reference proteome</keyword>
<dbReference type="InterPro" id="IPR056300">
    <property type="entry name" value="SusG-like_C"/>
</dbReference>
<evidence type="ECO:0000256" key="3">
    <source>
        <dbReference type="ARBA" id="ARBA00023295"/>
    </source>
</evidence>
<evidence type="ECO:0000313" key="9">
    <source>
        <dbReference type="Proteomes" id="UP000309676"/>
    </source>
</evidence>
<dbReference type="OrthoDB" id="9805159at2"/>
<comment type="catalytic activity">
    <reaction evidence="5">
        <text>Endohydrolysis of (1-&gt;4)-alpha-D-glucosidic linkages in polysaccharides containing three or more (1-&gt;4)-alpha-linked D-glucose units.</text>
        <dbReference type="EC" id="3.2.1.1"/>
    </reaction>
</comment>
<accession>A0A5R9GAR8</accession>
<feature type="chain" id="PRO_5038666606" description="Alpha-amylase" evidence="6">
    <location>
        <begin position="30"/>
        <end position="520"/>
    </location>
</feature>
<dbReference type="PANTHER" id="PTHR10357:SF179">
    <property type="entry name" value="NEUTRAL AND BASIC AMINO ACID TRANSPORT PROTEIN RBAT"/>
    <property type="match status" value="1"/>
</dbReference>
<keyword evidence="2 5" id="KW-0378">Hydrolase</keyword>
<dbReference type="Pfam" id="PF00128">
    <property type="entry name" value="Alpha-amylase"/>
    <property type="match status" value="1"/>
</dbReference>
<name>A0A5R9GAR8_9BACL</name>
<comment type="caution">
    <text evidence="8">The sequence shown here is derived from an EMBL/GenBank/DDBJ whole genome shotgun (WGS) entry which is preliminary data.</text>
</comment>
<dbReference type="InterPro" id="IPR006046">
    <property type="entry name" value="Alpha_amylase"/>
</dbReference>
<gene>
    <name evidence="8" type="ORF">FE782_21350</name>
</gene>
<dbReference type="PANTHER" id="PTHR10357">
    <property type="entry name" value="ALPHA-AMYLASE FAMILY MEMBER"/>
    <property type="match status" value="1"/>
</dbReference>
<dbReference type="PRINTS" id="PR00110">
    <property type="entry name" value="ALPHAAMYLASE"/>
</dbReference>
<sequence>MKIRKTIGAAALAAALLAGCAGGDSSADAGPPSRVYYEIFVRSFYDTNGDGVGDLNGVTEKLDYLEALGAEGIWLMPVNASPSYHGYDVTDYYAVNPDYGTLDDMKRLLSEAEKRDIKVLMDLVVNHTSVQHPWFLASAQGPESEKRDWYVWADDATNANDLSATGAGKAWHANNGGHYLGVFWDGMPDLDFDNPAVREEMKKIGSYWLELGVDGFRLDAAKHIYEDVQADAKKAETAEANVAWWQEFRAAMEETNPDVTLIGEVWDAPAVVAPYFDGAMSSAFNFELAGQLLSMVGAGSSANVASRLERIYGLYEEASGGAFTDSIFLANHDQNRVMTVLNGDEGKARAAAALLLTLPGNPFLYYGEEIGMRGAKPDEHIREPIPWTKDRTSPGNASWLIPKHNGGDAASVEEMMADDASLFHHYRRLIEYRKKDVALRGGALRSLKVGGGLESFLRETEDGDASLVLHNVSANALSVDLAETEEAKPFDSLAFATSADASLDGTVAKLPPYSAMILKK</sequence>
<proteinExistence type="inferred from homology"/>
<feature type="domain" description="Glycosyl hydrolase family 13 catalytic" evidence="7">
    <location>
        <begin position="38"/>
        <end position="404"/>
    </location>
</feature>
<dbReference type="Gene3D" id="3.20.20.80">
    <property type="entry name" value="Glycosidases"/>
    <property type="match status" value="1"/>
</dbReference>